<reference evidence="2 3" key="1">
    <citation type="submission" date="2019-03" db="EMBL/GenBank/DDBJ databases">
        <title>Genomic Encyclopedia of Type Strains, Phase IV (KMG-IV): sequencing the most valuable type-strain genomes for metagenomic binning, comparative biology and taxonomic classification.</title>
        <authorList>
            <person name="Goeker M."/>
        </authorList>
    </citation>
    <scope>NUCLEOTIDE SEQUENCE [LARGE SCALE GENOMIC DNA]</scope>
    <source>
        <strain evidence="2 3">DSM 11603</strain>
    </source>
</reference>
<name>A0A4R6YGM9_9HYPH</name>
<dbReference type="EMBL" id="SNZF01000008">
    <property type="protein sequence ID" value="TDR35579.1"/>
    <property type="molecule type" value="Genomic_DNA"/>
</dbReference>
<protein>
    <submittedName>
        <fullName evidence="2">Uncharacterized protein</fullName>
    </submittedName>
</protein>
<dbReference type="AlphaFoldDB" id="A0A4R6YGM9"/>
<feature type="region of interest" description="Disordered" evidence="1">
    <location>
        <begin position="1"/>
        <end position="22"/>
    </location>
</feature>
<feature type="compositionally biased region" description="Polar residues" evidence="1">
    <location>
        <begin position="11"/>
        <end position="20"/>
    </location>
</feature>
<evidence type="ECO:0000313" key="3">
    <source>
        <dbReference type="Proteomes" id="UP000294958"/>
    </source>
</evidence>
<proteinExistence type="predicted"/>
<gene>
    <name evidence="2" type="ORF">DES43_1081</name>
</gene>
<sequence>MGHFSMEKSLNPGSALSGNQHRGDFSRYQLSPKMKRWAGKSSDRRGHQFAVEVAARMQELGWQTRAEVRITALLGRGFPVDYGDVDVLAWNPETGRVLIMECKDVQFRKTDGEIAEQLADFRGIEVDGKRDLLLKHLDRLAIVRAHSDLLAKSLDLTTTPLIEGELVFRHPVPMQFAWKQLRCKTELRVFDDLAAI</sequence>
<keyword evidence="3" id="KW-1185">Reference proteome</keyword>
<comment type="caution">
    <text evidence="2">The sequence shown here is derived from an EMBL/GenBank/DDBJ whole genome shotgun (WGS) entry which is preliminary data.</text>
</comment>
<evidence type="ECO:0000313" key="2">
    <source>
        <dbReference type="EMBL" id="TDR35579.1"/>
    </source>
</evidence>
<accession>A0A4R6YGM9</accession>
<organism evidence="2 3">
    <name type="scientific">Aquamicrobium defluvii</name>
    <dbReference type="NCBI Taxonomy" id="69279"/>
    <lineage>
        <taxon>Bacteria</taxon>
        <taxon>Pseudomonadati</taxon>
        <taxon>Pseudomonadota</taxon>
        <taxon>Alphaproteobacteria</taxon>
        <taxon>Hyphomicrobiales</taxon>
        <taxon>Phyllobacteriaceae</taxon>
        <taxon>Aquamicrobium</taxon>
    </lineage>
</organism>
<evidence type="ECO:0000256" key="1">
    <source>
        <dbReference type="SAM" id="MobiDB-lite"/>
    </source>
</evidence>
<dbReference type="Proteomes" id="UP000294958">
    <property type="component" value="Unassembled WGS sequence"/>
</dbReference>